<dbReference type="InterPro" id="IPR015424">
    <property type="entry name" value="PyrdxlP-dep_Trfase"/>
</dbReference>
<comment type="cofactor">
    <cofactor evidence="1">
        <name>pyridoxal 5'-phosphate</name>
        <dbReference type="ChEBI" id="CHEBI:597326"/>
    </cofactor>
</comment>
<dbReference type="PIRSF" id="PIRSF005572">
    <property type="entry name" value="NifS"/>
    <property type="match status" value="1"/>
</dbReference>
<dbReference type="AlphaFoldDB" id="A0A1G8EUH2"/>
<sequence length="383" mass="42275">MVYLDNSATTKPWQEVLHAYQEAASSYFGNPSSLHKPGVEAEMLLNKARESVASLLKTKAEEIVFTSGGTEGNNLAIKGTALEHRNRGRHLITTTVEHPSVKEAFSQLEAFGFEVTYVSVDREGRVRPEDIEKEVRNDTTLVSVIHVNNEIGTIQPIQEIGERLKKFPKLYFHTDHVQGAAHVPLDLHAAKVDLCTISGHKFHGVKGTGVLFLKEGTVLSPLFHGGTQEQTYRAGTENVPGITAMAKALRISRQRLATEEQRLCQLKDYLIHRLQEMEGAEVNTPDQGAAPHIVNVSFPGLKPEVIIQELTKRDFHLSTKSACSSKLKEPSAVVEAAGLGPARAESAIRASFSFDTAEEEITELLEIFHEIIPEMKKVMGAER</sequence>
<dbReference type="GO" id="GO:0003824">
    <property type="term" value="F:catalytic activity"/>
    <property type="evidence" value="ECO:0007669"/>
    <property type="project" value="UniProtKB-ARBA"/>
</dbReference>
<dbReference type="InterPro" id="IPR016454">
    <property type="entry name" value="Cysteine_dSase"/>
</dbReference>
<dbReference type="InterPro" id="IPR015421">
    <property type="entry name" value="PyrdxlP-dep_Trfase_major"/>
</dbReference>
<evidence type="ECO:0000259" key="3">
    <source>
        <dbReference type="Pfam" id="PF00266"/>
    </source>
</evidence>
<dbReference type="Pfam" id="PF00266">
    <property type="entry name" value="Aminotran_5"/>
    <property type="match status" value="1"/>
</dbReference>
<protein>
    <submittedName>
        <fullName evidence="4">Cysteine desulfurase</fullName>
    </submittedName>
</protein>
<dbReference type="EMBL" id="FNDU01000002">
    <property type="protein sequence ID" value="SDH73551.1"/>
    <property type="molecule type" value="Genomic_DNA"/>
</dbReference>
<gene>
    <name evidence="4" type="ORF">SAMN05216352_102387</name>
</gene>
<dbReference type="NCBIfam" id="NF002806">
    <property type="entry name" value="PRK02948.1"/>
    <property type="match status" value="1"/>
</dbReference>
<dbReference type="PANTHER" id="PTHR11601:SF50">
    <property type="entry name" value="CYSTEINE DESULFURASE ISCS 2-RELATED"/>
    <property type="match status" value="1"/>
</dbReference>
<organism evidence="4 5">
    <name type="scientific">Alteribacillus bidgolensis</name>
    <dbReference type="NCBI Taxonomy" id="930129"/>
    <lineage>
        <taxon>Bacteria</taxon>
        <taxon>Bacillati</taxon>
        <taxon>Bacillota</taxon>
        <taxon>Bacilli</taxon>
        <taxon>Bacillales</taxon>
        <taxon>Bacillaceae</taxon>
        <taxon>Alteribacillus</taxon>
    </lineage>
</organism>
<dbReference type="OrthoDB" id="9808002at2"/>
<dbReference type="Gene3D" id="3.40.640.10">
    <property type="entry name" value="Type I PLP-dependent aspartate aminotransferase-like (Major domain)"/>
    <property type="match status" value="1"/>
</dbReference>
<proteinExistence type="predicted"/>
<dbReference type="STRING" id="930129.SAMN05216352_102387"/>
<reference evidence="4 5" key="1">
    <citation type="submission" date="2016-10" db="EMBL/GenBank/DDBJ databases">
        <authorList>
            <person name="de Groot N.N."/>
        </authorList>
    </citation>
    <scope>NUCLEOTIDE SEQUENCE [LARGE SCALE GENOMIC DNA]</scope>
    <source>
        <strain evidence="5">P4B,CCM 7963,CECT 7998,DSM 25260,IBRC-M 10614,KCTC 13821</strain>
    </source>
</reference>
<dbReference type="SUPFAM" id="SSF53383">
    <property type="entry name" value="PLP-dependent transferases"/>
    <property type="match status" value="1"/>
</dbReference>
<evidence type="ECO:0000256" key="2">
    <source>
        <dbReference type="ARBA" id="ARBA00022898"/>
    </source>
</evidence>
<evidence type="ECO:0000313" key="4">
    <source>
        <dbReference type="EMBL" id="SDH73551.1"/>
    </source>
</evidence>
<feature type="domain" description="Aminotransferase class V" evidence="3">
    <location>
        <begin position="2"/>
        <end position="364"/>
    </location>
</feature>
<keyword evidence="5" id="KW-1185">Reference proteome</keyword>
<keyword evidence="2" id="KW-0663">Pyridoxal phosphate</keyword>
<accession>A0A1G8EUH2</accession>
<dbReference type="PANTHER" id="PTHR11601">
    <property type="entry name" value="CYSTEINE DESULFURYLASE FAMILY MEMBER"/>
    <property type="match status" value="1"/>
</dbReference>
<dbReference type="Proteomes" id="UP000199017">
    <property type="component" value="Unassembled WGS sequence"/>
</dbReference>
<evidence type="ECO:0000313" key="5">
    <source>
        <dbReference type="Proteomes" id="UP000199017"/>
    </source>
</evidence>
<name>A0A1G8EUH2_9BACI</name>
<dbReference type="InterPro" id="IPR000192">
    <property type="entry name" value="Aminotrans_V_dom"/>
</dbReference>
<dbReference type="RefSeq" id="WP_091581714.1">
    <property type="nucleotide sequence ID" value="NZ_FNDU01000002.1"/>
</dbReference>
<dbReference type="InterPro" id="IPR015422">
    <property type="entry name" value="PyrdxlP-dep_Trfase_small"/>
</dbReference>
<dbReference type="Gene3D" id="3.90.1150.10">
    <property type="entry name" value="Aspartate Aminotransferase, domain 1"/>
    <property type="match status" value="1"/>
</dbReference>
<evidence type="ECO:0000256" key="1">
    <source>
        <dbReference type="ARBA" id="ARBA00001933"/>
    </source>
</evidence>